<dbReference type="Gene3D" id="2.40.160.100">
    <property type="match status" value="1"/>
</dbReference>
<feature type="chain" id="PRO_5020744455" evidence="1">
    <location>
        <begin position="19"/>
        <end position="456"/>
    </location>
</feature>
<organism evidence="3 4">
    <name type="scientific">Pedobacter duraquae</name>
    <dbReference type="NCBI Taxonomy" id="425511"/>
    <lineage>
        <taxon>Bacteria</taxon>
        <taxon>Pseudomonadati</taxon>
        <taxon>Bacteroidota</taxon>
        <taxon>Sphingobacteriia</taxon>
        <taxon>Sphingobacteriales</taxon>
        <taxon>Sphingobacteriaceae</taxon>
        <taxon>Pedobacter</taxon>
    </lineage>
</organism>
<dbReference type="EMBL" id="SNWM01000002">
    <property type="protein sequence ID" value="TDO22388.1"/>
    <property type="molecule type" value="Genomic_DNA"/>
</dbReference>
<name>A0A4V3C3K4_9SPHI</name>
<keyword evidence="1" id="KW-0732">Signal</keyword>
<evidence type="ECO:0000259" key="2">
    <source>
        <dbReference type="Pfam" id="PF13372"/>
    </source>
</evidence>
<protein>
    <submittedName>
        <fullName evidence="3">Alginate export protein</fullName>
    </submittedName>
</protein>
<dbReference type="AlphaFoldDB" id="A0A4V3C3K4"/>
<gene>
    <name evidence="3" type="ORF">CLV32_1361</name>
</gene>
<evidence type="ECO:0000256" key="1">
    <source>
        <dbReference type="SAM" id="SignalP"/>
    </source>
</evidence>
<dbReference type="OrthoDB" id="311329at2"/>
<dbReference type="InterPro" id="IPR053728">
    <property type="entry name" value="Alginate_Permeability_Chnl"/>
</dbReference>
<evidence type="ECO:0000313" key="4">
    <source>
        <dbReference type="Proteomes" id="UP000295499"/>
    </source>
</evidence>
<dbReference type="RefSeq" id="WP_133553706.1">
    <property type="nucleotide sequence ID" value="NZ_SNWM01000002.1"/>
</dbReference>
<feature type="signal peptide" evidence="1">
    <location>
        <begin position="1"/>
        <end position="18"/>
    </location>
</feature>
<dbReference type="Proteomes" id="UP000295499">
    <property type="component" value="Unassembled WGS sequence"/>
</dbReference>
<feature type="domain" description="Alginate export" evidence="2">
    <location>
        <begin position="59"/>
        <end position="438"/>
    </location>
</feature>
<keyword evidence="4" id="KW-1185">Reference proteome</keyword>
<proteinExistence type="predicted"/>
<comment type="caution">
    <text evidence="3">The sequence shown here is derived from an EMBL/GenBank/DDBJ whole genome shotgun (WGS) entry which is preliminary data.</text>
</comment>
<dbReference type="InterPro" id="IPR025388">
    <property type="entry name" value="Alginate_export_dom"/>
</dbReference>
<sequence>MKLKLLLLLTVLPVLASAQQIVFKSMRSDEDYSTFGRLADSSWYHRFKFHPLSIDKLNYISFGGEVRNQYFHYKDQDWGESLPDRDGFVLARTLFHADLHLGKSFRTFVQLQSSMSNGELESPSPVNQNPLDLHQAFIDFTQPIGKVSLLTFRIGRQELSYGSQRLVSLREAPNNRQAFDGGKMTYSTARLRVEGFYTNYVQARAGIFDDRITADTRFWGTYATVKKFPLLKNIDLYYLGIKKRKAVFDDGAAGELRHSVGLRTWNTNRQWQYDIEGVYQFGHFGQNKIAAWTLSSNVAYTFNDFYLSPQLGLKTEAISGDRRYGDGKLNTFNPLFPKGGYFGLAALIGPANLFDIHPYLQISLSKKLTLIEDYDVFWRMQTSDGIYAVNTRLLYSGKNTLSRYIGGQLGTNLEYNPTNSLYLRAEFTWFKSGDYLMEVGPGKDILMSGATITYKF</sequence>
<reference evidence="3 4" key="1">
    <citation type="submission" date="2019-03" db="EMBL/GenBank/DDBJ databases">
        <title>Genomic Encyclopedia of Archaeal and Bacterial Type Strains, Phase II (KMG-II): from individual species to whole genera.</title>
        <authorList>
            <person name="Goeker M."/>
        </authorList>
    </citation>
    <scope>NUCLEOTIDE SEQUENCE [LARGE SCALE GENOMIC DNA]</scope>
    <source>
        <strain evidence="3 4">DSM 19034</strain>
    </source>
</reference>
<dbReference type="Pfam" id="PF13372">
    <property type="entry name" value="Alginate_exp"/>
    <property type="match status" value="1"/>
</dbReference>
<evidence type="ECO:0000313" key="3">
    <source>
        <dbReference type="EMBL" id="TDO22388.1"/>
    </source>
</evidence>
<accession>A0A4V3C3K4</accession>